<sequence>MKEQNDYLSSIGFIATYIGMESDENGILEGNSQFIFSSPESILSISNLKDMLTTHAYKTLELLVVDEAVIYWNDPSAL</sequence>
<comment type="caution">
    <text evidence="1">The sequence shown here is derived from an EMBL/GenBank/DDBJ whole genome shotgun (WGS) entry which is preliminary data.</text>
</comment>
<evidence type="ECO:0000313" key="2">
    <source>
        <dbReference type="Proteomes" id="UP001634394"/>
    </source>
</evidence>
<dbReference type="Proteomes" id="UP001634394">
    <property type="component" value="Unassembled WGS sequence"/>
</dbReference>
<accession>A0ABD3W7Q0</accession>
<reference evidence="1 2" key="1">
    <citation type="submission" date="2024-11" db="EMBL/GenBank/DDBJ databases">
        <title>Chromosome-level genome assembly of the freshwater bivalve Anodonta woodiana.</title>
        <authorList>
            <person name="Chen X."/>
        </authorList>
    </citation>
    <scope>NUCLEOTIDE SEQUENCE [LARGE SCALE GENOMIC DNA]</scope>
    <source>
        <strain evidence="1">MN2024</strain>
        <tissue evidence="1">Gills</tissue>
    </source>
</reference>
<organism evidence="1 2">
    <name type="scientific">Sinanodonta woodiana</name>
    <name type="common">Chinese pond mussel</name>
    <name type="synonym">Anodonta woodiana</name>
    <dbReference type="NCBI Taxonomy" id="1069815"/>
    <lineage>
        <taxon>Eukaryota</taxon>
        <taxon>Metazoa</taxon>
        <taxon>Spiralia</taxon>
        <taxon>Lophotrochozoa</taxon>
        <taxon>Mollusca</taxon>
        <taxon>Bivalvia</taxon>
        <taxon>Autobranchia</taxon>
        <taxon>Heteroconchia</taxon>
        <taxon>Palaeoheterodonta</taxon>
        <taxon>Unionida</taxon>
        <taxon>Unionoidea</taxon>
        <taxon>Unionidae</taxon>
        <taxon>Unioninae</taxon>
        <taxon>Sinanodonta</taxon>
    </lineage>
</organism>
<proteinExistence type="predicted"/>
<protein>
    <submittedName>
        <fullName evidence="1">Uncharacterized protein</fullName>
    </submittedName>
</protein>
<feature type="non-terminal residue" evidence="1">
    <location>
        <position position="78"/>
    </location>
</feature>
<dbReference type="AlphaFoldDB" id="A0ABD3W7Q0"/>
<keyword evidence="2" id="KW-1185">Reference proteome</keyword>
<gene>
    <name evidence="1" type="ORF">ACJMK2_042548</name>
</gene>
<dbReference type="EMBL" id="JBJQND010000008">
    <property type="protein sequence ID" value="KAL3869927.1"/>
    <property type="molecule type" value="Genomic_DNA"/>
</dbReference>
<evidence type="ECO:0000313" key="1">
    <source>
        <dbReference type="EMBL" id="KAL3869927.1"/>
    </source>
</evidence>
<name>A0ABD3W7Q0_SINWO</name>